<dbReference type="EMBL" id="PNHE01000002">
    <property type="protein sequence ID" value="PMC59103.1"/>
    <property type="molecule type" value="Genomic_DNA"/>
</dbReference>
<proteinExistence type="inferred from homology"/>
<dbReference type="PANTHER" id="PTHR18964">
    <property type="entry name" value="ROK (REPRESSOR, ORF, KINASE) FAMILY"/>
    <property type="match status" value="1"/>
</dbReference>
<comment type="similarity">
    <text evidence="2">Belongs to the ROK (NagC/XylR) family.</text>
</comment>
<dbReference type="PROSITE" id="PS01125">
    <property type="entry name" value="ROK"/>
    <property type="match status" value="1"/>
</dbReference>
<evidence type="ECO:0000256" key="3">
    <source>
        <dbReference type="ARBA" id="ARBA00022629"/>
    </source>
</evidence>
<accession>A0A2N6SPV0</accession>
<dbReference type="InterPro" id="IPR036388">
    <property type="entry name" value="WH-like_DNA-bd_sf"/>
</dbReference>
<dbReference type="GO" id="GO:0042732">
    <property type="term" value="P:D-xylose metabolic process"/>
    <property type="evidence" value="ECO:0007669"/>
    <property type="project" value="UniProtKB-KW"/>
</dbReference>
<dbReference type="SUPFAM" id="SSF46785">
    <property type="entry name" value="Winged helix' DNA-binding domain"/>
    <property type="match status" value="1"/>
</dbReference>
<organism evidence="4 5">
    <name type="scientific">Dolosicoccus paucivorans</name>
    <dbReference type="NCBI Taxonomy" id="84521"/>
    <lineage>
        <taxon>Bacteria</taxon>
        <taxon>Bacillati</taxon>
        <taxon>Bacillota</taxon>
        <taxon>Bacilli</taxon>
        <taxon>Lactobacillales</taxon>
        <taxon>Aerococcaceae</taxon>
        <taxon>Dolosicoccus</taxon>
    </lineage>
</organism>
<dbReference type="PANTHER" id="PTHR18964:SF149">
    <property type="entry name" value="BIFUNCTIONAL UDP-N-ACETYLGLUCOSAMINE 2-EPIMERASE_N-ACETYLMANNOSAMINE KINASE"/>
    <property type="match status" value="1"/>
</dbReference>
<sequence length="404" mass="45008">MTVISSKRGENSRNQYNTNRVLILKMILNHPDITRRELSQQTGLTQAAITKIMKDLIDQQVVFESKVVKGSVGAPSIGLRVDVENYQVIGVKLSRYDYSIGWYRLDHQLMDQRTYPFDSNLSAHERLEEISLRLNRLIDEIPQIIYIGFAVPGPYNLQEGKIELMTEVGGFEKVFLRDYFENTLSKPVVISHDANAAALACKENYLNQAENETLAFYYLDQGVGCGVIDRGSFVLGNLGTAAEIGHTTINFTGPPCPCGNVGCLETYCSTVSFLKRAKEKAKTTPTVLKDLPQVSMSAIFDHYETDDVCREVVDETVEALCVGATVIISAYNPSLLVLGGEMLKGHKFIQPRLEAMIKERIIPSIANSTRVVYTQPQDDYVLKGAASVAIEASLNYSNELFNRK</sequence>
<dbReference type="Gene3D" id="1.10.10.10">
    <property type="entry name" value="Winged helix-like DNA-binding domain superfamily/Winged helix DNA-binding domain"/>
    <property type="match status" value="1"/>
</dbReference>
<dbReference type="SUPFAM" id="SSF53067">
    <property type="entry name" value="Actin-like ATPase domain"/>
    <property type="match status" value="2"/>
</dbReference>
<dbReference type="InterPro" id="IPR036390">
    <property type="entry name" value="WH_DNA-bd_sf"/>
</dbReference>
<dbReference type="InterPro" id="IPR000600">
    <property type="entry name" value="ROK"/>
</dbReference>
<dbReference type="InterPro" id="IPR043129">
    <property type="entry name" value="ATPase_NBD"/>
</dbReference>
<dbReference type="STRING" id="84521.SAMN04487994_100362"/>
<evidence type="ECO:0000313" key="4">
    <source>
        <dbReference type="EMBL" id="PMC59103.1"/>
    </source>
</evidence>
<protein>
    <recommendedName>
        <fullName evidence="6">ROK family transcriptional regulator</fullName>
    </recommendedName>
</protein>
<evidence type="ECO:0000256" key="1">
    <source>
        <dbReference type="ARBA" id="ARBA00002486"/>
    </source>
</evidence>
<keyword evidence="3" id="KW-0859">Xylose metabolism</keyword>
<gene>
    <name evidence="4" type="ORF">CJ205_01150</name>
</gene>
<keyword evidence="5" id="KW-1185">Reference proteome</keyword>
<dbReference type="AlphaFoldDB" id="A0A2N6SPV0"/>
<dbReference type="RefSeq" id="WP_102233265.1">
    <property type="nucleotide sequence ID" value="NZ_PNHE01000002.1"/>
</dbReference>
<dbReference type="Proteomes" id="UP000235682">
    <property type="component" value="Unassembled WGS sequence"/>
</dbReference>
<reference evidence="4 5" key="1">
    <citation type="submission" date="2017-09" db="EMBL/GenBank/DDBJ databases">
        <title>Bacterial strain isolated from the female urinary microbiota.</title>
        <authorList>
            <person name="Thomas-White K."/>
            <person name="Kumar N."/>
            <person name="Forster S."/>
            <person name="Putonti C."/>
            <person name="Lawley T."/>
            <person name="Wolfe A.J."/>
        </authorList>
    </citation>
    <scope>NUCLEOTIDE SEQUENCE [LARGE SCALE GENOMIC DNA]</scope>
    <source>
        <strain evidence="4 5">UMB0852</strain>
    </source>
</reference>
<comment type="caution">
    <text evidence="4">The sequence shown here is derived from an EMBL/GenBank/DDBJ whole genome shotgun (WGS) entry which is preliminary data.</text>
</comment>
<keyword evidence="3" id="KW-0119">Carbohydrate metabolism</keyword>
<name>A0A2N6SPV0_9LACT</name>
<dbReference type="Gene3D" id="3.30.420.40">
    <property type="match status" value="2"/>
</dbReference>
<evidence type="ECO:0000256" key="2">
    <source>
        <dbReference type="ARBA" id="ARBA00006479"/>
    </source>
</evidence>
<evidence type="ECO:0000313" key="5">
    <source>
        <dbReference type="Proteomes" id="UP000235682"/>
    </source>
</evidence>
<evidence type="ECO:0008006" key="6">
    <source>
        <dbReference type="Google" id="ProtNLM"/>
    </source>
</evidence>
<dbReference type="Pfam" id="PF13412">
    <property type="entry name" value="HTH_24"/>
    <property type="match status" value="1"/>
</dbReference>
<dbReference type="Pfam" id="PF00480">
    <property type="entry name" value="ROK"/>
    <property type="match status" value="1"/>
</dbReference>
<dbReference type="InterPro" id="IPR049874">
    <property type="entry name" value="ROK_cs"/>
</dbReference>
<comment type="function">
    <text evidence="1">Transcriptional repressor of xylose-utilizing enzymes.</text>
</comment>